<dbReference type="GO" id="GO:0016811">
    <property type="term" value="F:hydrolase activity, acting on carbon-nitrogen (but not peptide) bonds, in linear amides"/>
    <property type="evidence" value="ECO:0007669"/>
    <property type="project" value="InterPro"/>
</dbReference>
<dbReference type="OrthoDB" id="9811740at2"/>
<dbReference type="Gene3D" id="2.60.120.580">
    <property type="entry name" value="Acetamidase/Formamidase-like domains"/>
    <property type="match status" value="2"/>
</dbReference>
<dbReference type="PANTHER" id="PTHR31891">
    <property type="entry name" value="FORMAMIDASE C869.04-RELATED"/>
    <property type="match status" value="1"/>
</dbReference>
<dbReference type="Gene3D" id="3.10.28.20">
    <property type="entry name" value="Acetamidase/Formamidase-like domains"/>
    <property type="match status" value="1"/>
</dbReference>
<protein>
    <submittedName>
        <fullName evidence="1">Acetamidase</fullName>
    </submittedName>
</protein>
<dbReference type="SUPFAM" id="SSF141130">
    <property type="entry name" value="Acetamidase/Formamidase-like"/>
    <property type="match status" value="1"/>
</dbReference>
<dbReference type="InterPro" id="IPR004304">
    <property type="entry name" value="FmdA_AmdA"/>
</dbReference>
<dbReference type="EMBL" id="JRJU01000013">
    <property type="protein sequence ID" value="KHF39978.1"/>
    <property type="molecule type" value="Genomic_DNA"/>
</dbReference>
<keyword evidence="2" id="KW-1185">Reference proteome</keyword>
<evidence type="ECO:0000313" key="2">
    <source>
        <dbReference type="Proteomes" id="UP000030832"/>
    </source>
</evidence>
<organism evidence="1 2">
    <name type="scientific">Halalkalibacter okhensis</name>
    <dbReference type="NCBI Taxonomy" id="333138"/>
    <lineage>
        <taxon>Bacteria</taxon>
        <taxon>Bacillati</taxon>
        <taxon>Bacillota</taxon>
        <taxon>Bacilli</taxon>
        <taxon>Bacillales</taxon>
        <taxon>Bacillaceae</taxon>
        <taxon>Halalkalibacter</taxon>
    </lineage>
</organism>
<proteinExistence type="predicted"/>
<reference evidence="1 2" key="1">
    <citation type="submission" date="2014-09" db="EMBL/GenBank/DDBJ databases">
        <title>Genome sequencing and annotation of Bacillus Okhensis strain Kh10-101T.</title>
        <authorList>
            <person name="Prakash J.S."/>
        </authorList>
    </citation>
    <scope>NUCLEOTIDE SEQUENCE [LARGE SCALE GENOMIC DNA]</scope>
    <source>
        <strain evidence="2">Kh10-101T</strain>
    </source>
</reference>
<comment type="caution">
    <text evidence="1">The sequence shown here is derived from an EMBL/GenBank/DDBJ whole genome shotgun (WGS) entry which is preliminary data.</text>
</comment>
<sequence length="310" mass="34150">MNHIIEANNFTLHGSFSKDYQPIITIQSGDSVQYSTVDIGWGLTDKNGKRIEYTSREQEEMWGHPVVGPIKISEAKAGMTLEIKINEIIPSWYGWNCAAGKSNWQNKQLGISNLDEIRFDWLIDNQKRIAIGKSKSKEFTVPIQPFMGVMATAPSEPGVHSTIPPRYCGGNIDCKELVKGSTLYLPVAIDGAMFSVGDGHAAQGDGEVSGQAIECPMELVDLTFMVREDMKLPLPYANTPSGWITFGFDEDLNKATIRALEGMISLIQQQYNVNKSEATALASVVVDLRITQIVNQVKGVHAILPHGVLR</sequence>
<dbReference type="eggNOG" id="COG2421">
    <property type="taxonomic scope" value="Bacteria"/>
</dbReference>
<dbReference type="STRING" id="333138.LQ50_11855"/>
<dbReference type="PANTHER" id="PTHR31891:SF1">
    <property type="entry name" value="FORMAMIDASE C869.04-RELATED"/>
    <property type="match status" value="1"/>
</dbReference>
<dbReference type="Proteomes" id="UP000030832">
    <property type="component" value="Unassembled WGS sequence"/>
</dbReference>
<name>A0A0B0IBN5_9BACI</name>
<dbReference type="Pfam" id="PF03069">
    <property type="entry name" value="FmdA_AmdA"/>
    <property type="match status" value="2"/>
</dbReference>
<dbReference type="RefSeq" id="WP_034629110.1">
    <property type="nucleotide sequence ID" value="NZ_JRJU01000013.1"/>
</dbReference>
<gene>
    <name evidence="1" type="ORF">LQ50_11855</name>
</gene>
<accession>A0A0B0IBN5</accession>
<evidence type="ECO:0000313" key="1">
    <source>
        <dbReference type="EMBL" id="KHF39978.1"/>
    </source>
</evidence>
<dbReference type="AlphaFoldDB" id="A0A0B0IBN5"/>